<keyword evidence="2" id="KW-1185">Reference proteome</keyword>
<dbReference type="EMBL" id="CP003557">
    <property type="protein sequence ID" value="AFN75921.1"/>
    <property type="molecule type" value="Genomic_DNA"/>
</dbReference>
<evidence type="ECO:0000313" key="2">
    <source>
        <dbReference type="Proteomes" id="UP000009011"/>
    </source>
</evidence>
<sequence length="248" mass="28711">METLDVRGKDILIYSQNRFDRDDNFRIIYKREPVKQPKPIGYTEVCNIVKEPVAKNLIVYRLLSNDPQLDAYSTKYGFFLEIDGAVELIYFDPIYAIKDLPHLKFSKPVDQFRFKIQQVGLTNIGRGSNYTEIYSFDMRASEAKNQNDKIFALAVFALDPAFKDEESAAHDTENELGNLREESRTADVLNKPSVDKNKIDFKSERTDEKETFKIVKDNLSVFDLFKSTLKSEALEKRKKENIILKLGD</sequence>
<dbReference type="HOGENOM" id="CLU_1119134_0_0_10"/>
<evidence type="ECO:0000313" key="1">
    <source>
        <dbReference type="EMBL" id="AFN75921.1"/>
    </source>
</evidence>
<proteinExistence type="predicted"/>
<accession>I7A7U2</accession>
<dbReference type="AlphaFoldDB" id="I7A7U2"/>
<name>I7A7U2_MELRP</name>
<gene>
    <name evidence="1" type="ordered locus">MROS_2691</name>
</gene>
<organism evidence="1 2">
    <name type="scientific">Melioribacter roseus (strain DSM 23840 / JCM 17771 / VKM B-2668 / P3M-2)</name>
    <dbReference type="NCBI Taxonomy" id="1191523"/>
    <lineage>
        <taxon>Bacteria</taxon>
        <taxon>Pseudomonadati</taxon>
        <taxon>Ignavibacteriota</taxon>
        <taxon>Ignavibacteria</taxon>
        <taxon>Ignavibacteriales</taxon>
        <taxon>Melioribacteraceae</taxon>
        <taxon>Melioribacter</taxon>
    </lineage>
</organism>
<dbReference type="KEGG" id="mro:MROS_2691"/>
<reference evidence="1 2" key="1">
    <citation type="journal article" date="2013" name="PLoS ONE">
        <title>Genomic analysis of Melioribacter roseus, facultatively anaerobic organotrophic bacterium representing a novel deep lineage within Bacteriodetes/Chlorobi group.</title>
        <authorList>
            <person name="Kadnikov V.V."/>
            <person name="Mardanov A.V."/>
            <person name="Podosokorskaya O.A."/>
            <person name="Gavrilov S.N."/>
            <person name="Kublanov I.V."/>
            <person name="Beletsky A.V."/>
            <person name="Bonch-Osmolovskaya E.A."/>
            <person name="Ravin N.V."/>
        </authorList>
    </citation>
    <scope>NUCLEOTIDE SEQUENCE [LARGE SCALE GENOMIC DNA]</scope>
    <source>
        <strain evidence="2">JCM 17771 / P3M-2</strain>
    </source>
</reference>
<protein>
    <submittedName>
        <fullName evidence="1">Uncharacterized protein</fullName>
    </submittedName>
</protein>
<dbReference type="Proteomes" id="UP000009011">
    <property type="component" value="Chromosome"/>
</dbReference>